<feature type="compositionally biased region" description="Basic and acidic residues" evidence="1">
    <location>
        <begin position="129"/>
        <end position="143"/>
    </location>
</feature>
<accession>A0ABR4LUP0</accession>
<dbReference type="Proteomes" id="UP001610432">
    <property type="component" value="Unassembled WGS sequence"/>
</dbReference>
<evidence type="ECO:0000313" key="3">
    <source>
        <dbReference type="EMBL" id="KAL2868215.1"/>
    </source>
</evidence>
<evidence type="ECO:0000313" key="4">
    <source>
        <dbReference type="Proteomes" id="UP001610432"/>
    </source>
</evidence>
<keyword evidence="2" id="KW-0812">Transmembrane</keyword>
<keyword evidence="2" id="KW-1133">Transmembrane helix</keyword>
<evidence type="ECO:0000256" key="2">
    <source>
        <dbReference type="SAM" id="Phobius"/>
    </source>
</evidence>
<keyword evidence="2" id="KW-0472">Membrane</keyword>
<dbReference type="EMBL" id="JBFXLQ010000015">
    <property type="protein sequence ID" value="KAL2868215.1"/>
    <property type="molecule type" value="Genomic_DNA"/>
</dbReference>
<feature type="region of interest" description="Disordered" evidence="1">
    <location>
        <begin position="1"/>
        <end position="162"/>
    </location>
</feature>
<proteinExistence type="predicted"/>
<reference evidence="3 4" key="1">
    <citation type="submission" date="2024-07" db="EMBL/GenBank/DDBJ databases">
        <title>Section-level genome sequencing and comparative genomics of Aspergillus sections Usti and Cavernicolus.</title>
        <authorList>
            <consortium name="Lawrence Berkeley National Laboratory"/>
            <person name="Nybo J.L."/>
            <person name="Vesth T.C."/>
            <person name="Theobald S."/>
            <person name="Frisvad J.C."/>
            <person name="Larsen T.O."/>
            <person name="Kjaerboelling I."/>
            <person name="Rothschild-Mancinelli K."/>
            <person name="Lyhne E.K."/>
            <person name="Kogle M.E."/>
            <person name="Barry K."/>
            <person name="Clum A."/>
            <person name="Na H."/>
            <person name="Ledsgaard L."/>
            <person name="Lin J."/>
            <person name="Lipzen A."/>
            <person name="Kuo A."/>
            <person name="Riley R."/>
            <person name="Mondo S."/>
            <person name="Labutti K."/>
            <person name="Haridas S."/>
            <person name="Pangalinan J."/>
            <person name="Salamov A.A."/>
            <person name="Simmons B.A."/>
            <person name="Magnuson J.K."/>
            <person name="Chen J."/>
            <person name="Drula E."/>
            <person name="Henrissat B."/>
            <person name="Wiebenga A."/>
            <person name="Lubbers R.J."/>
            <person name="Gomes A.C."/>
            <person name="Macurrencykelacurrency M.R."/>
            <person name="Stajich J."/>
            <person name="Grigoriev I.V."/>
            <person name="Mortensen U.H."/>
            <person name="De Vries R.P."/>
            <person name="Baker S.E."/>
            <person name="Andersen M.R."/>
        </authorList>
    </citation>
    <scope>NUCLEOTIDE SEQUENCE [LARGE SCALE GENOMIC DNA]</scope>
    <source>
        <strain evidence="3 4">CBS 449.75</strain>
    </source>
</reference>
<dbReference type="GeneID" id="98150350"/>
<comment type="caution">
    <text evidence="3">The sequence shown here is derived from an EMBL/GenBank/DDBJ whole genome shotgun (WGS) entry which is preliminary data.</text>
</comment>
<sequence>MSKDKSRPAKSRRSQSDSRLSRSPSQGPTIHSQSDSSFHSAPKSPRPDQPQDLLLDLPGGESAGTIPELPLDEPPTQPPEELQSRPDSSNPLTAEFERAGSRREPSPDQDLIPNPDPAPTLQTPLVARAETDQTTHGDHRTDGNPENAAGQIDPALNDGSTRPRSDRILAITFVVMSFCLILVLAVVYLVVLLTCCTSP</sequence>
<dbReference type="RefSeq" id="XP_070887194.1">
    <property type="nucleotide sequence ID" value="XM_071035278.1"/>
</dbReference>
<keyword evidence="4" id="KW-1185">Reference proteome</keyword>
<feature type="transmembrane region" description="Helical" evidence="2">
    <location>
        <begin position="168"/>
        <end position="193"/>
    </location>
</feature>
<protein>
    <submittedName>
        <fullName evidence="3">Uncharacterized protein</fullName>
    </submittedName>
</protein>
<organism evidence="3 4">
    <name type="scientific">Aspergillus lucknowensis</name>
    <dbReference type="NCBI Taxonomy" id="176173"/>
    <lineage>
        <taxon>Eukaryota</taxon>
        <taxon>Fungi</taxon>
        <taxon>Dikarya</taxon>
        <taxon>Ascomycota</taxon>
        <taxon>Pezizomycotina</taxon>
        <taxon>Eurotiomycetes</taxon>
        <taxon>Eurotiomycetidae</taxon>
        <taxon>Eurotiales</taxon>
        <taxon>Aspergillaceae</taxon>
        <taxon>Aspergillus</taxon>
        <taxon>Aspergillus subgen. Nidulantes</taxon>
    </lineage>
</organism>
<gene>
    <name evidence="3" type="ORF">BJX67DRAFT_63693</name>
</gene>
<feature type="compositionally biased region" description="Basic and acidic residues" evidence="1">
    <location>
        <begin position="95"/>
        <end position="106"/>
    </location>
</feature>
<name>A0ABR4LUP0_9EURO</name>
<evidence type="ECO:0000256" key="1">
    <source>
        <dbReference type="SAM" id="MobiDB-lite"/>
    </source>
</evidence>
<feature type="compositionally biased region" description="Polar residues" evidence="1">
    <location>
        <begin position="26"/>
        <end position="39"/>
    </location>
</feature>